<accession>A0ABX4G132</accession>
<dbReference type="RefSeq" id="WP_094956446.1">
    <property type="nucleotide sequence ID" value="NZ_NOIF01000024.1"/>
</dbReference>
<dbReference type="HAMAP" id="MF_00789">
    <property type="entry name" value="UPF0319"/>
    <property type="match status" value="1"/>
</dbReference>
<feature type="signal peptide" evidence="3">
    <location>
        <begin position="1"/>
        <end position="37"/>
    </location>
</feature>
<keyword evidence="5" id="KW-1185">Reference proteome</keyword>
<reference evidence="4 5" key="1">
    <citation type="journal article" date="2016" name="Antonie Van Leeuwenhoek">
        <title>Photobacterium sanguinicancri sp. nov. isolated from marine animals.</title>
        <authorList>
            <person name="Gomez-Gil B."/>
            <person name="Roque A."/>
            <person name="Rotllant G."/>
            <person name="Romalde J.L."/>
            <person name="Doce A."/>
            <person name="Eggermont M."/>
            <person name="Defoirdt T."/>
        </authorList>
    </citation>
    <scope>NUCLEOTIDE SEQUENCE [LARGE SCALE GENOMIC DNA]</scope>
    <source>
        <strain evidence="4 5">CAIM 1827</strain>
    </source>
</reference>
<dbReference type="Pfam" id="PF09829">
    <property type="entry name" value="DUF2057"/>
    <property type="match status" value="1"/>
</dbReference>
<comment type="similarity">
    <text evidence="1 3">Belongs to the UPF0319 family.</text>
</comment>
<evidence type="ECO:0000313" key="4">
    <source>
        <dbReference type="EMBL" id="OZS44839.1"/>
    </source>
</evidence>
<organism evidence="4 5">
    <name type="scientific">Photobacterium sanguinicancri</name>
    <dbReference type="NCBI Taxonomy" id="875932"/>
    <lineage>
        <taxon>Bacteria</taxon>
        <taxon>Pseudomonadati</taxon>
        <taxon>Pseudomonadota</taxon>
        <taxon>Gammaproteobacteria</taxon>
        <taxon>Vibrionales</taxon>
        <taxon>Vibrionaceae</taxon>
        <taxon>Photobacterium</taxon>
    </lineage>
</organism>
<gene>
    <name evidence="4" type="ORF">ASV53_06055</name>
</gene>
<dbReference type="PANTHER" id="PTHR38108:SF1">
    <property type="entry name" value="UPF0319 PROTEIN YCCT"/>
    <property type="match status" value="1"/>
</dbReference>
<dbReference type="EMBL" id="NOIF01000024">
    <property type="protein sequence ID" value="OZS44839.1"/>
    <property type="molecule type" value="Genomic_DNA"/>
</dbReference>
<proteinExistence type="inferred from homology"/>
<sequence precursor="true">MDGQPPITCVSFRENIMKVKHIALAVALLPLAQTAFADVTLELPDNVRLLAVNEQDPSKNITDIFFATDDKLTFKNGENQIVYQIDQYFYKGDKQSERFRSSPYILTFTASNTSLQLEVPNFRGVVQANEFNHSAKVNVQTTAGKNVAFKHDKLELKGLSISHDYHEYVKQYNRLGGPAALTVATTAIVTSEAKPALKQPATDLATQSKEPIKQQLQALFNQADKETKKEFISWAVQNL</sequence>
<dbReference type="PANTHER" id="PTHR38108">
    <property type="entry name" value="UPF0319 PROTEIN YCCT"/>
    <property type="match status" value="1"/>
</dbReference>
<evidence type="ECO:0000256" key="3">
    <source>
        <dbReference type="HAMAP-Rule" id="MF_00789"/>
    </source>
</evidence>
<dbReference type="Proteomes" id="UP000215999">
    <property type="component" value="Unassembled WGS sequence"/>
</dbReference>
<evidence type="ECO:0000256" key="2">
    <source>
        <dbReference type="ARBA" id="ARBA00022729"/>
    </source>
</evidence>
<feature type="chain" id="PRO_5044928561" description="UPF0319 protein ASV53_06055" evidence="3">
    <location>
        <begin position="38"/>
        <end position="239"/>
    </location>
</feature>
<evidence type="ECO:0000313" key="5">
    <source>
        <dbReference type="Proteomes" id="UP000215999"/>
    </source>
</evidence>
<comment type="caution">
    <text evidence="4">The sequence shown here is derived from an EMBL/GenBank/DDBJ whole genome shotgun (WGS) entry which is preliminary data.</text>
</comment>
<evidence type="ECO:0000256" key="1">
    <source>
        <dbReference type="ARBA" id="ARBA00008490"/>
    </source>
</evidence>
<protein>
    <recommendedName>
        <fullName evidence="3">UPF0319 protein ASV53_06055</fullName>
    </recommendedName>
</protein>
<keyword evidence="2 3" id="KW-0732">Signal</keyword>
<dbReference type="InterPro" id="IPR018635">
    <property type="entry name" value="UPF0319"/>
</dbReference>
<name>A0ABX4G132_9GAMM</name>